<name>A0A6L2MVZ6_TANCI</name>
<gene>
    <name evidence="1" type="ORF">Tci_049385</name>
</gene>
<dbReference type="Pfam" id="PF14223">
    <property type="entry name" value="Retrotran_gag_2"/>
    <property type="match status" value="1"/>
</dbReference>
<protein>
    <recommendedName>
        <fullName evidence="2">Zinc finger, CCHC-type</fullName>
    </recommendedName>
</protein>
<comment type="caution">
    <text evidence="1">The sequence shown here is derived from an EMBL/GenBank/DDBJ whole genome shotgun (WGS) entry which is preliminary data.</text>
</comment>
<organism evidence="1">
    <name type="scientific">Tanacetum cinerariifolium</name>
    <name type="common">Dalmatian daisy</name>
    <name type="synonym">Chrysanthemum cinerariifolium</name>
    <dbReference type="NCBI Taxonomy" id="118510"/>
    <lineage>
        <taxon>Eukaryota</taxon>
        <taxon>Viridiplantae</taxon>
        <taxon>Streptophyta</taxon>
        <taxon>Embryophyta</taxon>
        <taxon>Tracheophyta</taxon>
        <taxon>Spermatophyta</taxon>
        <taxon>Magnoliopsida</taxon>
        <taxon>eudicotyledons</taxon>
        <taxon>Gunneridae</taxon>
        <taxon>Pentapetalae</taxon>
        <taxon>asterids</taxon>
        <taxon>campanulids</taxon>
        <taxon>Asterales</taxon>
        <taxon>Asteraceae</taxon>
        <taxon>Asteroideae</taxon>
        <taxon>Anthemideae</taxon>
        <taxon>Anthemidinae</taxon>
        <taxon>Tanacetum</taxon>
    </lineage>
</organism>
<evidence type="ECO:0008006" key="2">
    <source>
        <dbReference type="Google" id="ProtNLM"/>
    </source>
</evidence>
<proteinExistence type="predicted"/>
<dbReference type="AlphaFoldDB" id="A0A6L2MVZ6"/>
<evidence type="ECO:0000313" key="1">
    <source>
        <dbReference type="EMBL" id="GEU77407.1"/>
    </source>
</evidence>
<sequence length="175" mass="19759">MNPDYTVKPVVRLKIRVVRPDDQWSKEGLRFEPLCGGFPSVAKKGVGFIPYGEVFPTTTFFDYANTLMLTGDNFAEWKENVLLTLGCMDLDLALCLASIQALGVLSLHVMKKLSNMTLDKVKGVREHIMKIRDIASKLSSLKVEISESMLVHFILNSLPSEYTLFKISYNTHKEN</sequence>
<reference evidence="1" key="1">
    <citation type="journal article" date="2019" name="Sci. Rep.">
        <title>Draft genome of Tanacetum cinerariifolium, the natural source of mosquito coil.</title>
        <authorList>
            <person name="Yamashiro T."/>
            <person name="Shiraishi A."/>
            <person name="Satake H."/>
            <person name="Nakayama K."/>
        </authorList>
    </citation>
    <scope>NUCLEOTIDE SEQUENCE</scope>
</reference>
<accession>A0A6L2MVZ6</accession>
<dbReference type="EMBL" id="BKCJ010007466">
    <property type="protein sequence ID" value="GEU77407.1"/>
    <property type="molecule type" value="Genomic_DNA"/>
</dbReference>